<evidence type="ECO:0000259" key="2">
    <source>
        <dbReference type="Pfam" id="PF19701"/>
    </source>
</evidence>
<dbReference type="Proteomes" id="UP000029033">
    <property type="component" value="Unassembled WGS sequence"/>
</dbReference>
<feature type="domain" description="DUF6199" evidence="2">
    <location>
        <begin position="11"/>
        <end position="63"/>
    </location>
</feature>
<dbReference type="EMBL" id="JGZO01000003">
    <property type="protein sequence ID" value="KFI95297.1"/>
    <property type="molecule type" value="Genomic_DNA"/>
</dbReference>
<dbReference type="RefSeq" id="WP_197074452.1">
    <property type="nucleotide sequence ID" value="NZ_CAUPKV010000010.1"/>
</dbReference>
<keyword evidence="1" id="KW-0812">Transmembrane</keyword>
<evidence type="ECO:0000313" key="3">
    <source>
        <dbReference type="EMBL" id="KFI95297.1"/>
    </source>
</evidence>
<reference evidence="3 4" key="1">
    <citation type="submission" date="2014-03" db="EMBL/GenBank/DDBJ databases">
        <title>Genomics of Bifidobacteria.</title>
        <authorList>
            <person name="Ventura M."/>
            <person name="Milani C."/>
            <person name="Lugli G.A."/>
        </authorList>
    </citation>
    <scope>NUCLEOTIDE SEQUENCE [LARGE SCALE GENOMIC DNA]</scope>
    <source>
        <strain evidence="3 4">LMG 21589</strain>
    </source>
</reference>
<dbReference type="InterPro" id="IPR045679">
    <property type="entry name" value="DUF6199"/>
</dbReference>
<dbReference type="eggNOG" id="ENOG503273I">
    <property type="taxonomic scope" value="Bacteria"/>
</dbReference>
<keyword evidence="4" id="KW-1185">Reference proteome</keyword>
<dbReference type="GeneID" id="85165580"/>
<proteinExistence type="predicted"/>
<dbReference type="Pfam" id="PF19701">
    <property type="entry name" value="DUF6199"/>
    <property type="match status" value="1"/>
</dbReference>
<sequence>MLIVAIVLMEIVIVAIGVFMIWKPEILWKIENFLSVKGGEPTEFYLAMQRVGGVLLLVLSVFLPFIVLATQ</sequence>
<feature type="transmembrane region" description="Helical" evidence="1">
    <location>
        <begin position="7"/>
        <end position="24"/>
    </location>
</feature>
<dbReference type="AlphaFoldDB" id="A0A087DIE7"/>
<organism evidence="3 4">
    <name type="scientific">Bifidobacterium scardovii</name>
    <dbReference type="NCBI Taxonomy" id="158787"/>
    <lineage>
        <taxon>Bacteria</taxon>
        <taxon>Bacillati</taxon>
        <taxon>Actinomycetota</taxon>
        <taxon>Actinomycetes</taxon>
        <taxon>Bifidobacteriales</taxon>
        <taxon>Bifidobacteriaceae</taxon>
        <taxon>Bifidobacterium</taxon>
    </lineage>
</organism>
<accession>A0A087DIE7</accession>
<feature type="transmembrane region" description="Helical" evidence="1">
    <location>
        <begin position="44"/>
        <end position="69"/>
    </location>
</feature>
<protein>
    <submittedName>
        <fullName evidence="3">Nickel ABC transporter permease</fullName>
    </submittedName>
</protein>
<evidence type="ECO:0000313" key="4">
    <source>
        <dbReference type="Proteomes" id="UP000029033"/>
    </source>
</evidence>
<keyword evidence="1" id="KW-0472">Membrane</keyword>
<comment type="caution">
    <text evidence="3">The sequence shown here is derived from an EMBL/GenBank/DDBJ whole genome shotgun (WGS) entry which is preliminary data.</text>
</comment>
<evidence type="ECO:0000256" key="1">
    <source>
        <dbReference type="SAM" id="Phobius"/>
    </source>
</evidence>
<name>A0A087DIE7_9BIFI</name>
<keyword evidence="1" id="KW-1133">Transmembrane helix</keyword>
<gene>
    <name evidence="3" type="ORF">BSCA_1260</name>
</gene>